<evidence type="ECO:0000313" key="7">
    <source>
        <dbReference type="EMBL" id="EEN79816.1"/>
    </source>
</evidence>
<comment type="similarity">
    <text evidence="5">Belongs to the peptidase C1 family.</text>
</comment>
<dbReference type="PIRSF" id="PIRSF005700">
    <property type="entry name" value="PepC"/>
    <property type="match status" value="1"/>
</dbReference>
<feature type="active site" evidence="6">
    <location>
        <position position="77"/>
    </location>
</feature>
<dbReference type="GO" id="GO:0006508">
    <property type="term" value="P:proteolysis"/>
    <property type="evidence" value="ECO:0007669"/>
    <property type="project" value="UniProtKB-KW"/>
</dbReference>
<keyword evidence="5" id="KW-0031">Aminopeptidase</keyword>
<dbReference type="Pfam" id="PF03051">
    <property type="entry name" value="Peptidase_C1_2"/>
    <property type="match status" value="1"/>
</dbReference>
<dbReference type="HOGENOM" id="CLU_038600_0_1_9"/>
<dbReference type="CDD" id="cd00585">
    <property type="entry name" value="Peptidase_C1B"/>
    <property type="match status" value="1"/>
</dbReference>
<evidence type="ECO:0000256" key="5">
    <source>
        <dbReference type="PIRNR" id="PIRNR005700"/>
    </source>
</evidence>
<evidence type="ECO:0000256" key="1">
    <source>
        <dbReference type="ARBA" id="ARBA00004496"/>
    </source>
</evidence>
<dbReference type="InterPro" id="IPR004134">
    <property type="entry name" value="Peptidase_C1B"/>
</dbReference>
<dbReference type="PROSITE" id="PS00139">
    <property type="entry name" value="THIOL_PROTEASE_CYS"/>
    <property type="match status" value="1"/>
</dbReference>
<evidence type="ECO:0000256" key="4">
    <source>
        <dbReference type="ARBA" id="ARBA00022807"/>
    </source>
</evidence>
<keyword evidence="2 5" id="KW-0645">Protease</keyword>
<accession>C2JYY3</accession>
<evidence type="ECO:0000256" key="6">
    <source>
        <dbReference type="PIRSR" id="PIRSR005700-1"/>
    </source>
</evidence>
<organism evidence="7 8">
    <name type="scientific">Lacticaseibacillus rhamnosus (strain LMS2-1)</name>
    <dbReference type="NCBI Taxonomy" id="525361"/>
    <lineage>
        <taxon>Bacteria</taxon>
        <taxon>Bacillati</taxon>
        <taxon>Bacillota</taxon>
        <taxon>Bacilli</taxon>
        <taxon>Lactobacillales</taxon>
        <taxon>Lactobacillaceae</taxon>
        <taxon>Lacticaseibacillus</taxon>
    </lineage>
</organism>
<feature type="active site" evidence="6">
    <location>
        <position position="392"/>
    </location>
</feature>
<dbReference type="PANTHER" id="PTHR10363">
    <property type="entry name" value="BLEOMYCIN HYDROLASE"/>
    <property type="match status" value="1"/>
</dbReference>
<evidence type="ECO:0000256" key="2">
    <source>
        <dbReference type="ARBA" id="ARBA00022670"/>
    </source>
</evidence>
<dbReference type="AlphaFoldDB" id="C2JYY3"/>
<dbReference type="EMBL" id="ACIZ01000091">
    <property type="protein sequence ID" value="EEN79816.1"/>
    <property type="molecule type" value="Genomic_DNA"/>
</dbReference>
<dbReference type="InterPro" id="IPR038765">
    <property type="entry name" value="Papain-like_cys_pep_sf"/>
</dbReference>
<dbReference type="Proteomes" id="UP000004525">
    <property type="component" value="Unassembled WGS sequence"/>
</dbReference>
<dbReference type="GO" id="GO:0009636">
    <property type="term" value="P:response to toxic substance"/>
    <property type="evidence" value="ECO:0007669"/>
    <property type="project" value="TreeGrafter"/>
</dbReference>
<proteinExistence type="inferred from homology"/>
<comment type="subcellular location">
    <subcellularLocation>
        <location evidence="1">Cytoplasm</location>
    </subcellularLocation>
</comment>
<evidence type="ECO:0000256" key="3">
    <source>
        <dbReference type="ARBA" id="ARBA00022801"/>
    </source>
</evidence>
<dbReference type="PANTHER" id="PTHR10363:SF2">
    <property type="entry name" value="BLEOMYCIN HYDROLASE"/>
    <property type="match status" value="1"/>
</dbReference>
<dbReference type="InterPro" id="IPR000169">
    <property type="entry name" value="Pept_cys_AS"/>
</dbReference>
<keyword evidence="4 5" id="KW-0788">Thiol protease</keyword>
<dbReference type="GO" id="GO:0005737">
    <property type="term" value="C:cytoplasm"/>
    <property type="evidence" value="ECO:0007669"/>
    <property type="project" value="UniProtKB-SubCell"/>
</dbReference>
<keyword evidence="8" id="KW-1185">Reference proteome</keyword>
<evidence type="ECO:0000313" key="8">
    <source>
        <dbReference type="Proteomes" id="UP000004525"/>
    </source>
</evidence>
<keyword evidence="3 5" id="KW-0378">Hydrolase</keyword>
<dbReference type="GO" id="GO:0043418">
    <property type="term" value="P:homocysteine catabolic process"/>
    <property type="evidence" value="ECO:0007669"/>
    <property type="project" value="TreeGrafter"/>
</dbReference>
<dbReference type="SUPFAM" id="SSF54001">
    <property type="entry name" value="Cysteine proteinases"/>
    <property type="match status" value="1"/>
</dbReference>
<comment type="caution">
    <text evidence="7">The sequence shown here is derived from an EMBL/GenBank/DDBJ whole genome shotgun (WGS) entry which is preliminary data.</text>
</comment>
<protein>
    <recommendedName>
        <fullName evidence="5">Aminopeptidase</fullName>
    </recommendedName>
</protein>
<reference evidence="7" key="1">
    <citation type="submission" date="2009-01" db="EMBL/GenBank/DDBJ databases">
        <authorList>
            <person name="Qin X."/>
            <person name="Bachman B."/>
            <person name="Battles P."/>
            <person name="Bell A."/>
            <person name="Bess C."/>
            <person name="Bickham C."/>
            <person name="Chaboub L."/>
            <person name="Chen D."/>
            <person name="Coyle M."/>
            <person name="Deiros D.R."/>
            <person name="Dinh H."/>
            <person name="Forbes L."/>
            <person name="Fowler G."/>
            <person name="Francisco L."/>
            <person name="Fu Q."/>
            <person name="Gubbala S."/>
            <person name="Hale W."/>
            <person name="Han Y."/>
            <person name="Hemphill L."/>
            <person name="Highlander S.K."/>
            <person name="Hirani K."/>
            <person name="Hogues M."/>
            <person name="Jackson L."/>
            <person name="Jakkamsetti A."/>
            <person name="Javaid M."/>
            <person name="Jiang H."/>
            <person name="Korchina V."/>
            <person name="Kovar C."/>
            <person name="Lara F."/>
            <person name="Lee S."/>
            <person name="Mata R."/>
            <person name="Mathew T."/>
            <person name="Moen C."/>
            <person name="Morales K."/>
            <person name="Munidasa M."/>
            <person name="Nazareth L."/>
            <person name="Ngo R."/>
            <person name="Nguyen L."/>
            <person name="Okwuonu G."/>
            <person name="Ongeri F."/>
            <person name="Patil S."/>
            <person name="Petrosino J."/>
            <person name="Pham C."/>
            <person name="Pham P."/>
            <person name="Pu L.-L."/>
            <person name="Puazo M."/>
            <person name="Raj R."/>
            <person name="Reid J."/>
            <person name="Rouhana J."/>
            <person name="Saada N."/>
            <person name="Shang Y."/>
            <person name="Simmons D."/>
            <person name="Thornton R."/>
            <person name="Warren J."/>
            <person name="Weissenberger G."/>
            <person name="Zhang J."/>
            <person name="Zhang L."/>
            <person name="Zhou C."/>
            <person name="Zhu D."/>
            <person name="Muzny D."/>
            <person name="Worley K."/>
            <person name="Gibbs R."/>
        </authorList>
    </citation>
    <scope>NUCLEOTIDE SEQUENCE [LARGE SCALE GENOMIC DNA]</scope>
    <source>
        <strain evidence="7">LMS2-1</strain>
    </source>
</reference>
<gene>
    <name evidence="7" type="primary">pepC-2</name>
    <name evidence="7" type="ORF">HMPREF0539_2118</name>
</gene>
<name>C2JYY3_LACRM</name>
<dbReference type="Gene3D" id="3.90.70.10">
    <property type="entry name" value="Cysteine proteinases"/>
    <property type="match status" value="1"/>
</dbReference>
<feature type="active site" evidence="6">
    <location>
        <position position="371"/>
    </location>
</feature>
<sequence>MQFEKEDVMSEITFDQIKAFQDQLDQHPASGALGRAVQNVGPQAASRETMDGEDMKPVFSIDLDTGSVANQKKSGRCWLFATLNTVRHGIADEFGIKDFEFSQNYNAFFDRLEKANLFYENILATADKPLDDREVATYLSGPDEDGGHYDQAAALIEKYGLVPKSVMPETYNSDKTAELNSVLNEKLRKDAKVLRTLKQDNASEEAIAKQKREFLSVVYRILAYTFGNPPTTFDFEYRDDKKQYHRDTNLTPQSFFKKYVKWHFDDYVVIAGDPEPTKKYQQLYTINSANTVVEGHPLTILNLPPERLKQLALAQLQAGEAVWFGNDVLADMDRKSGTLKGGLFNYSDLFGVDFHVNKTDRIVTTEAEMSHAMTLTGADVVDGTVTKWKVENSWGKENGHDGYFVADASWFDQYVYEVVVRKDLLTDAEQALLQTEPINLPVWDFLN</sequence>
<dbReference type="GO" id="GO:0070005">
    <property type="term" value="F:cysteine-type aminopeptidase activity"/>
    <property type="evidence" value="ECO:0007669"/>
    <property type="project" value="InterPro"/>
</dbReference>